<evidence type="ECO:0000256" key="7">
    <source>
        <dbReference type="ARBA" id="ARBA00024343"/>
    </source>
</evidence>
<dbReference type="SMART" id="SM00380">
    <property type="entry name" value="AP2"/>
    <property type="match status" value="1"/>
</dbReference>
<proteinExistence type="inferred from homology"/>
<feature type="region of interest" description="Disordered" evidence="8">
    <location>
        <begin position="131"/>
        <end position="158"/>
    </location>
</feature>
<evidence type="ECO:0000256" key="3">
    <source>
        <dbReference type="ARBA" id="ARBA00023125"/>
    </source>
</evidence>
<sequence>MLPNPSHSIVRPGDQSPKQPQPPKTTKTSSFAGRSTNPPAAGKHPIYRGIRRRSGKWVSEIREPRKATRIWLGTYTTPEMAAAAYDAAALALKGAESVLNFPESVHLYPIPASASPSDIRAAAASAAASRLLEPETGENIEPLGPENDEKTSTEMPLGSEEEFVDEEAIFDMPQLLVNMAEGMMVSPPRINSRPSEDSPENSDGESLWSYS</sequence>
<feature type="domain" description="AP2/ERF" evidence="9">
    <location>
        <begin position="46"/>
        <end position="102"/>
    </location>
</feature>
<organism evidence="10 11">
    <name type="scientific">Tetracentron sinense</name>
    <name type="common">Spur-leaf</name>
    <dbReference type="NCBI Taxonomy" id="13715"/>
    <lineage>
        <taxon>Eukaryota</taxon>
        <taxon>Viridiplantae</taxon>
        <taxon>Streptophyta</taxon>
        <taxon>Embryophyta</taxon>
        <taxon>Tracheophyta</taxon>
        <taxon>Spermatophyta</taxon>
        <taxon>Magnoliopsida</taxon>
        <taxon>Trochodendrales</taxon>
        <taxon>Trochodendraceae</taxon>
        <taxon>Tetracentron</taxon>
    </lineage>
</organism>
<accession>A0A834ZXF7</accession>
<name>A0A834ZXF7_TETSI</name>
<keyword evidence="4" id="KW-0010">Activator</keyword>
<dbReference type="Proteomes" id="UP000655225">
    <property type="component" value="Unassembled WGS sequence"/>
</dbReference>
<evidence type="ECO:0000256" key="2">
    <source>
        <dbReference type="ARBA" id="ARBA00023015"/>
    </source>
</evidence>
<dbReference type="OMA" id="EMMRPAG"/>
<dbReference type="GO" id="GO:0005634">
    <property type="term" value="C:nucleus"/>
    <property type="evidence" value="ECO:0007669"/>
    <property type="project" value="UniProtKB-SubCell"/>
</dbReference>
<evidence type="ECO:0000256" key="8">
    <source>
        <dbReference type="SAM" id="MobiDB-lite"/>
    </source>
</evidence>
<keyword evidence="11" id="KW-1185">Reference proteome</keyword>
<dbReference type="PROSITE" id="PS51032">
    <property type="entry name" value="AP2_ERF"/>
    <property type="match status" value="1"/>
</dbReference>
<evidence type="ECO:0000256" key="4">
    <source>
        <dbReference type="ARBA" id="ARBA00023159"/>
    </source>
</evidence>
<evidence type="ECO:0000259" key="9">
    <source>
        <dbReference type="PROSITE" id="PS51032"/>
    </source>
</evidence>
<dbReference type="PANTHER" id="PTHR31839:SF85">
    <property type="entry name" value="AP2_ERF DOMAIN-CONTAINING PROTEIN"/>
    <property type="match status" value="1"/>
</dbReference>
<dbReference type="InterPro" id="IPR016177">
    <property type="entry name" value="DNA-bd_dom_sf"/>
</dbReference>
<protein>
    <recommendedName>
        <fullName evidence="9">AP2/ERF domain-containing protein</fullName>
    </recommendedName>
</protein>
<evidence type="ECO:0000313" key="10">
    <source>
        <dbReference type="EMBL" id="KAF8413093.1"/>
    </source>
</evidence>
<comment type="subcellular location">
    <subcellularLocation>
        <location evidence="1">Nucleus</location>
    </subcellularLocation>
</comment>
<dbReference type="Pfam" id="PF00847">
    <property type="entry name" value="AP2"/>
    <property type="match status" value="1"/>
</dbReference>
<dbReference type="Gene3D" id="3.30.730.10">
    <property type="entry name" value="AP2/ERF domain"/>
    <property type="match status" value="1"/>
</dbReference>
<evidence type="ECO:0000256" key="6">
    <source>
        <dbReference type="ARBA" id="ARBA00023242"/>
    </source>
</evidence>
<keyword evidence="2" id="KW-0805">Transcription regulation</keyword>
<comment type="caution">
    <text evidence="10">The sequence shown here is derived from an EMBL/GenBank/DDBJ whole genome shotgun (WGS) entry which is preliminary data.</text>
</comment>
<keyword evidence="3" id="KW-0238">DNA-binding</keyword>
<comment type="similarity">
    <text evidence="7">Belongs to the AP2/ERF transcription factor family. ERF subfamily.</text>
</comment>
<dbReference type="CDD" id="cd00018">
    <property type="entry name" value="AP2"/>
    <property type="match status" value="1"/>
</dbReference>
<evidence type="ECO:0000256" key="1">
    <source>
        <dbReference type="ARBA" id="ARBA00004123"/>
    </source>
</evidence>
<feature type="region of interest" description="Disordered" evidence="8">
    <location>
        <begin position="183"/>
        <end position="211"/>
    </location>
</feature>
<gene>
    <name evidence="10" type="ORF">HHK36_001069</name>
</gene>
<dbReference type="FunFam" id="3.30.730.10:FF:000001">
    <property type="entry name" value="Ethylene-responsive transcription factor 2"/>
    <property type="match status" value="1"/>
</dbReference>
<evidence type="ECO:0000256" key="5">
    <source>
        <dbReference type="ARBA" id="ARBA00023163"/>
    </source>
</evidence>
<dbReference type="EMBL" id="JABCRI010000001">
    <property type="protein sequence ID" value="KAF8413093.1"/>
    <property type="molecule type" value="Genomic_DNA"/>
</dbReference>
<dbReference type="GO" id="GO:0003700">
    <property type="term" value="F:DNA-binding transcription factor activity"/>
    <property type="evidence" value="ECO:0007669"/>
    <property type="project" value="InterPro"/>
</dbReference>
<reference evidence="10 11" key="1">
    <citation type="submission" date="2020-04" db="EMBL/GenBank/DDBJ databases">
        <title>Plant Genome Project.</title>
        <authorList>
            <person name="Zhang R.-G."/>
        </authorList>
    </citation>
    <scope>NUCLEOTIDE SEQUENCE [LARGE SCALE GENOMIC DNA]</scope>
    <source>
        <strain evidence="10">YNK0</strain>
        <tissue evidence="10">Leaf</tissue>
    </source>
</reference>
<dbReference type="InterPro" id="IPR045277">
    <property type="entry name" value="DRE1A-I"/>
</dbReference>
<feature type="region of interest" description="Disordered" evidence="8">
    <location>
        <begin position="1"/>
        <end position="49"/>
    </location>
</feature>
<dbReference type="InterPro" id="IPR036955">
    <property type="entry name" value="AP2/ERF_dom_sf"/>
</dbReference>
<dbReference type="OrthoDB" id="1932364at2759"/>
<keyword evidence="5" id="KW-0804">Transcription</keyword>
<dbReference type="PANTHER" id="PTHR31839">
    <property type="entry name" value="DEHYDRATION-RESPONSIVE ELEMENT-BINDING PROTEIN 1D"/>
    <property type="match status" value="1"/>
</dbReference>
<dbReference type="InterPro" id="IPR001471">
    <property type="entry name" value="AP2/ERF_dom"/>
</dbReference>
<dbReference type="SUPFAM" id="SSF54171">
    <property type="entry name" value="DNA-binding domain"/>
    <property type="match status" value="1"/>
</dbReference>
<dbReference type="GO" id="GO:0003677">
    <property type="term" value="F:DNA binding"/>
    <property type="evidence" value="ECO:0007669"/>
    <property type="project" value="UniProtKB-KW"/>
</dbReference>
<dbReference type="AlphaFoldDB" id="A0A834ZXF7"/>
<keyword evidence="6" id="KW-0539">Nucleus</keyword>
<evidence type="ECO:0000313" key="11">
    <source>
        <dbReference type="Proteomes" id="UP000655225"/>
    </source>
</evidence>